<feature type="transmembrane region" description="Helical" evidence="7">
    <location>
        <begin position="171"/>
        <end position="190"/>
    </location>
</feature>
<evidence type="ECO:0000256" key="5">
    <source>
        <dbReference type="ARBA" id="ARBA00023136"/>
    </source>
</evidence>
<evidence type="ECO:0000256" key="1">
    <source>
        <dbReference type="ARBA" id="ARBA00004651"/>
    </source>
</evidence>
<keyword evidence="4 7" id="KW-1133">Transmembrane helix</keyword>
<name>A0ABP4HKZ0_9ACTN</name>
<comment type="subcellular location">
    <subcellularLocation>
        <location evidence="1">Cell membrane</location>
        <topology evidence="1">Multi-pass membrane protein</topology>
    </subcellularLocation>
</comment>
<sequence>MGRWSRARARVDELSGTARALPEVIPLIGRALRQLIRVNVLDCASRLAAQTFLSALPALFVVAVFAPASIRNGLLSSLREQLGLQGATADQVQQVMANPHDDESHGFGVLGALITILSATALSRAMQRVCERCWELPRSPTRLAAWRWLAWVVIWLTVLALQAPLRKGFGLGWWLGLPLTMVVGTLLWWWTQHLLLGGRVRWLPLLPGALLCGAAMTGVGVASQVYLPHAMARSVAQFGPYGVFFTFLSWLIVLFTAVTFAIALGRVMSEEEPLAQLLGPEPALRPRPAAKGGKRSKGGRGGGAGDGDGDGGGGGKTEGPADRSGGADQDGGADQEGGAAGG</sequence>
<dbReference type="RefSeq" id="WP_344446211.1">
    <property type="nucleotide sequence ID" value="NZ_BAAALF010000221.1"/>
</dbReference>
<protein>
    <recommendedName>
        <fullName evidence="10">YihY family inner membrane protein</fullName>
    </recommendedName>
</protein>
<keyword evidence="9" id="KW-1185">Reference proteome</keyword>
<evidence type="ECO:0000313" key="8">
    <source>
        <dbReference type="EMBL" id="GAA1271639.1"/>
    </source>
</evidence>
<evidence type="ECO:0000313" key="9">
    <source>
        <dbReference type="Proteomes" id="UP001500037"/>
    </source>
</evidence>
<comment type="caution">
    <text evidence="8">The sequence shown here is derived from an EMBL/GenBank/DDBJ whole genome shotgun (WGS) entry which is preliminary data.</text>
</comment>
<feature type="transmembrane region" description="Helical" evidence="7">
    <location>
        <begin position="47"/>
        <end position="70"/>
    </location>
</feature>
<dbReference type="PANTHER" id="PTHR30213">
    <property type="entry name" value="INNER MEMBRANE PROTEIN YHJD"/>
    <property type="match status" value="1"/>
</dbReference>
<evidence type="ECO:0000256" key="3">
    <source>
        <dbReference type="ARBA" id="ARBA00022692"/>
    </source>
</evidence>
<keyword evidence="2" id="KW-1003">Cell membrane</keyword>
<evidence type="ECO:0000256" key="2">
    <source>
        <dbReference type="ARBA" id="ARBA00022475"/>
    </source>
</evidence>
<reference evidence="9" key="1">
    <citation type="journal article" date="2019" name="Int. J. Syst. Evol. Microbiol.">
        <title>The Global Catalogue of Microorganisms (GCM) 10K type strain sequencing project: providing services to taxonomists for standard genome sequencing and annotation.</title>
        <authorList>
            <consortium name="The Broad Institute Genomics Platform"/>
            <consortium name="The Broad Institute Genome Sequencing Center for Infectious Disease"/>
            <person name="Wu L."/>
            <person name="Ma J."/>
        </authorList>
    </citation>
    <scope>NUCLEOTIDE SEQUENCE [LARGE SCALE GENOMIC DNA]</scope>
    <source>
        <strain evidence="9">JCM 13004</strain>
    </source>
</reference>
<feature type="region of interest" description="Disordered" evidence="6">
    <location>
        <begin position="278"/>
        <end position="342"/>
    </location>
</feature>
<gene>
    <name evidence="8" type="ORF">GCM10009665_69770</name>
</gene>
<proteinExistence type="predicted"/>
<dbReference type="EMBL" id="BAAALF010000221">
    <property type="protein sequence ID" value="GAA1271639.1"/>
    <property type="molecule type" value="Genomic_DNA"/>
</dbReference>
<accession>A0ABP4HKZ0</accession>
<organism evidence="8 9">
    <name type="scientific">Kitasatospora nipponensis</name>
    <dbReference type="NCBI Taxonomy" id="258049"/>
    <lineage>
        <taxon>Bacteria</taxon>
        <taxon>Bacillati</taxon>
        <taxon>Actinomycetota</taxon>
        <taxon>Actinomycetes</taxon>
        <taxon>Kitasatosporales</taxon>
        <taxon>Streptomycetaceae</taxon>
        <taxon>Kitasatospora</taxon>
    </lineage>
</organism>
<dbReference type="Proteomes" id="UP001500037">
    <property type="component" value="Unassembled WGS sequence"/>
</dbReference>
<dbReference type="PANTHER" id="PTHR30213:SF1">
    <property type="entry name" value="INNER MEMBRANE PROTEIN YHJD"/>
    <property type="match status" value="1"/>
</dbReference>
<feature type="transmembrane region" description="Helical" evidence="7">
    <location>
        <begin position="238"/>
        <end position="264"/>
    </location>
</feature>
<evidence type="ECO:0000256" key="6">
    <source>
        <dbReference type="SAM" id="MobiDB-lite"/>
    </source>
</evidence>
<feature type="transmembrane region" description="Helical" evidence="7">
    <location>
        <begin position="202"/>
        <end position="226"/>
    </location>
</feature>
<feature type="transmembrane region" description="Helical" evidence="7">
    <location>
        <begin position="105"/>
        <end position="123"/>
    </location>
</feature>
<evidence type="ECO:0000256" key="4">
    <source>
        <dbReference type="ARBA" id="ARBA00022989"/>
    </source>
</evidence>
<keyword evidence="3 7" id="KW-0812">Transmembrane</keyword>
<feature type="transmembrane region" description="Helical" evidence="7">
    <location>
        <begin position="144"/>
        <end position="165"/>
    </location>
</feature>
<evidence type="ECO:0000256" key="7">
    <source>
        <dbReference type="SAM" id="Phobius"/>
    </source>
</evidence>
<evidence type="ECO:0008006" key="10">
    <source>
        <dbReference type="Google" id="ProtNLM"/>
    </source>
</evidence>
<dbReference type="Pfam" id="PF03631">
    <property type="entry name" value="Virul_fac_BrkB"/>
    <property type="match status" value="1"/>
</dbReference>
<dbReference type="InterPro" id="IPR017039">
    <property type="entry name" value="Virul_fac_BrkB"/>
</dbReference>
<feature type="compositionally biased region" description="Gly residues" evidence="6">
    <location>
        <begin position="299"/>
        <end position="317"/>
    </location>
</feature>
<keyword evidence="5 7" id="KW-0472">Membrane</keyword>